<dbReference type="OrthoDB" id="5325786at2"/>
<evidence type="ECO:0008006" key="4">
    <source>
        <dbReference type="Google" id="ProtNLM"/>
    </source>
</evidence>
<proteinExistence type="predicted"/>
<accession>A0A3D8J2P6</accession>
<sequence>MKKTLLSLAVASLVCASMAEARLFVGVEGGYTAQKSYDTGLNNRASTFLFSMPSTSVISDALDKGSKGYSLGVTLGTEDVGSIFGTRWYLGAGYTSVSKDFAGKSWSREYIDASVGFDLILNFFNNGSSSFGIFGGVSADYHYWLNSSDYKEEYFATFSKHIFDFSGKAGITTMLAKHNRLEVFAKLPIASMSITDSKEAILGGNHSPANVTFGASYKFIF</sequence>
<organism evidence="2 3">
    <name type="scientific">Helicobacter brantae</name>
    <dbReference type="NCBI Taxonomy" id="375927"/>
    <lineage>
        <taxon>Bacteria</taxon>
        <taxon>Pseudomonadati</taxon>
        <taxon>Campylobacterota</taxon>
        <taxon>Epsilonproteobacteria</taxon>
        <taxon>Campylobacterales</taxon>
        <taxon>Helicobacteraceae</taxon>
        <taxon>Helicobacter</taxon>
    </lineage>
</organism>
<feature type="signal peptide" evidence="1">
    <location>
        <begin position="1"/>
        <end position="21"/>
    </location>
</feature>
<evidence type="ECO:0000313" key="2">
    <source>
        <dbReference type="EMBL" id="RDU71768.1"/>
    </source>
</evidence>
<evidence type="ECO:0000256" key="1">
    <source>
        <dbReference type="SAM" id="SignalP"/>
    </source>
</evidence>
<keyword evidence="3" id="KW-1185">Reference proteome</keyword>
<dbReference type="InterPro" id="IPR002718">
    <property type="entry name" value="OMP_Helicobacter"/>
</dbReference>
<reference evidence="2 3" key="1">
    <citation type="submission" date="2018-04" db="EMBL/GenBank/DDBJ databases">
        <title>Novel Campyloabacter and Helicobacter Species and Strains.</title>
        <authorList>
            <person name="Mannion A.J."/>
            <person name="Shen Z."/>
            <person name="Fox J.G."/>
        </authorList>
    </citation>
    <scope>NUCLEOTIDE SEQUENCE [LARGE SCALE GENOMIC DNA]</scope>
    <source>
        <strain evidence="2 3">MIT 04-9366</strain>
    </source>
</reference>
<dbReference type="EMBL" id="NXLV01000002">
    <property type="protein sequence ID" value="RDU71768.1"/>
    <property type="molecule type" value="Genomic_DNA"/>
</dbReference>
<keyword evidence="1" id="KW-0732">Signal</keyword>
<protein>
    <recommendedName>
        <fullName evidence="4">Outer membrane protein</fullName>
    </recommendedName>
</protein>
<gene>
    <name evidence="2" type="ORF">CQA58_01635</name>
</gene>
<comment type="caution">
    <text evidence="2">The sequence shown here is derived from an EMBL/GenBank/DDBJ whole genome shotgun (WGS) entry which is preliminary data.</text>
</comment>
<evidence type="ECO:0000313" key="3">
    <source>
        <dbReference type="Proteomes" id="UP000257045"/>
    </source>
</evidence>
<name>A0A3D8J2P6_9HELI</name>
<dbReference type="Pfam" id="PF01856">
    <property type="entry name" value="HP_OMP"/>
    <property type="match status" value="1"/>
</dbReference>
<dbReference type="Proteomes" id="UP000257045">
    <property type="component" value="Unassembled WGS sequence"/>
</dbReference>
<dbReference type="RefSeq" id="WP_115568978.1">
    <property type="nucleotide sequence ID" value="NZ_NXLV01000002.1"/>
</dbReference>
<dbReference type="AlphaFoldDB" id="A0A3D8J2P6"/>
<feature type="chain" id="PRO_5017613466" description="Outer membrane protein" evidence="1">
    <location>
        <begin position="22"/>
        <end position="221"/>
    </location>
</feature>